<feature type="compositionally biased region" description="Basic and acidic residues" evidence="18">
    <location>
        <begin position="501"/>
        <end position="517"/>
    </location>
</feature>
<keyword evidence="14" id="KW-0689">Ribosomal protein</keyword>
<comment type="cofactor">
    <cofactor evidence="2">
        <name>Mg(2+)</name>
        <dbReference type="ChEBI" id="CHEBI:18420"/>
    </cofactor>
</comment>
<gene>
    <name evidence="21" type="ORF">SVIM_LOCUS199201</name>
</gene>
<dbReference type="Gene3D" id="3.40.190.10">
    <property type="entry name" value="Periplasmic binding protein-like II"/>
    <property type="match status" value="2"/>
</dbReference>
<comment type="catalytic activity">
    <reaction evidence="1">
        <text>1-(5-phospho-beta-D-ribosyl)-ATP + diphosphate = 5-phospho-alpha-D-ribose 1-diphosphate + ATP</text>
        <dbReference type="Rhea" id="RHEA:18473"/>
        <dbReference type="ChEBI" id="CHEBI:30616"/>
        <dbReference type="ChEBI" id="CHEBI:33019"/>
        <dbReference type="ChEBI" id="CHEBI:58017"/>
        <dbReference type="ChEBI" id="CHEBI:73183"/>
        <dbReference type="EC" id="2.4.2.17"/>
    </reaction>
</comment>
<keyword evidence="16" id="KW-0687">Ribonucleoprotein</keyword>
<dbReference type="GO" id="GO:0003879">
    <property type="term" value="F:ATP phosphoribosyltransferase activity"/>
    <property type="evidence" value="ECO:0007669"/>
    <property type="project" value="UniProtKB-EC"/>
</dbReference>
<keyword evidence="10" id="KW-0934">Plastid</keyword>
<dbReference type="InterPro" id="IPR015867">
    <property type="entry name" value="N-reg_PII/ATP_PRibTrfase_C"/>
</dbReference>
<dbReference type="GO" id="GO:1990904">
    <property type="term" value="C:ribonucleoprotein complex"/>
    <property type="evidence" value="ECO:0007669"/>
    <property type="project" value="UniProtKB-KW"/>
</dbReference>
<dbReference type="InterPro" id="IPR047864">
    <property type="entry name" value="Ribosomal_eS26_CS"/>
</dbReference>
<evidence type="ECO:0000256" key="16">
    <source>
        <dbReference type="ARBA" id="ARBA00023274"/>
    </source>
</evidence>
<evidence type="ECO:0000256" key="2">
    <source>
        <dbReference type="ARBA" id="ARBA00001946"/>
    </source>
</evidence>
<feature type="domain" description="Histidine biosynthesis HisG C-terminal" evidence="20">
    <location>
        <begin position="315"/>
        <end position="397"/>
    </location>
</feature>
<name>A0A6N2LJK7_SALVM</name>
<dbReference type="GO" id="GO:0006412">
    <property type="term" value="P:translation"/>
    <property type="evidence" value="ECO:0007669"/>
    <property type="project" value="InterPro"/>
</dbReference>
<comment type="similarity">
    <text evidence="6">Belongs to the eukaryotic ribosomal protein eS26 family.</text>
</comment>
<evidence type="ECO:0000256" key="1">
    <source>
        <dbReference type="ARBA" id="ARBA00000915"/>
    </source>
</evidence>
<dbReference type="GO" id="GO:0000105">
    <property type="term" value="P:L-histidine biosynthetic process"/>
    <property type="evidence" value="ECO:0007669"/>
    <property type="project" value="UniProtKB-UniPathway"/>
</dbReference>
<dbReference type="Pfam" id="PF01634">
    <property type="entry name" value="HisG"/>
    <property type="match status" value="1"/>
</dbReference>
<comment type="function">
    <text evidence="17">Catalyzes the condensation of ATP and 5-phosphoribose 1-diphosphate to form N'-(5'-phosphoribosyl)-ATP (PR-ATP).</text>
</comment>
<proteinExistence type="inferred from homology"/>
<dbReference type="InterPro" id="IPR013115">
    <property type="entry name" value="HisG_C"/>
</dbReference>
<comment type="similarity">
    <text evidence="5">Belongs to the ATP phosphoribosyltransferase family. Long subfamily.</text>
</comment>
<dbReference type="PROSITE" id="PS00733">
    <property type="entry name" value="RIBOSOMAL_S26E"/>
    <property type="match status" value="1"/>
</dbReference>
<dbReference type="InterPro" id="IPR038551">
    <property type="entry name" value="Ribosomal_eS26_sf"/>
</dbReference>
<dbReference type="Pfam" id="PF01283">
    <property type="entry name" value="Ribosomal_S26e"/>
    <property type="match status" value="1"/>
</dbReference>
<dbReference type="Gene3D" id="3.30.70.120">
    <property type="match status" value="1"/>
</dbReference>
<dbReference type="GO" id="GO:0005840">
    <property type="term" value="C:ribosome"/>
    <property type="evidence" value="ECO:0007669"/>
    <property type="project" value="UniProtKB-KW"/>
</dbReference>
<evidence type="ECO:0000256" key="8">
    <source>
        <dbReference type="ARBA" id="ARBA00022528"/>
    </source>
</evidence>
<dbReference type="Pfam" id="PF08029">
    <property type="entry name" value="HisG_C"/>
    <property type="match status" value="1"/>
</dbReference>
<keyword evidence="9" id="KW-0028">Amino-acid biosynthesis</keyword>
<organism evidence="21">
    <name type="scientific">Salix viminalis</name>
    <name type="common">Common osier</name>
    <name type="synonym">Basket willow</name>
    <dbReference type="NCBI Taxonomy" id="40686"/>
    <lineage>
        <taxon>Eukaryota</taxon>
        <taxon>Viridiplantae</taxon>
        <taxon>Streptophyta</taxon>
        <taxon>Embryophyta</taxon>
        <taxon>Tracheophyta</taxon>
        <taxon>Spermatophyta</taxon>
        <taxon>Magnoliopsida</taxon>
        <taxon>eudicotyledons</taxon>
        <taxon>Gunneridae</taxon>
        <taxon>Pentapetalae</taxon>
        <taxon>rosids</taxon>
        <taxon>fabids</taxon>
        <taxon>Malpighiales</taxon>
        <taxon>Salicaceae</taxon>
        <taxon>Saliceae</taxon>
        <taxon>Salix</taxon>
    </lineage>
</organism>
<dbReference type="FunFam" id="3.30.70.120:FF:000007">
    <property type="entry name" value="ATP phosphoribosyltransferase, chloroplastic"/>
    <property type="match status" value="1"/>
</dbReference>
<dbReference type="PROSITE" id="PS01316">
    <property type="entry name" value="ATP_P_PHORIBOSYLTR"/>
    <property type="match status" value="1"/>
</dbReference>
<keyword evidence="15" id="KW-0368">Histidine biosynthesis</keyword>
<dbReference type="UniPathway" id="UPA00031">
    <property type="reaction ID" value="UER00006"/>
</dbReference>
<dbReference type="InterPro" id="IPR001348">
    <property type="entry name" value="ATP_PRibTrfase_HisG"/>
</dbReference>
<evidence type="ECO:0000256" key="18">
    <source>
        <dbReference type="SAM" id="MobiDB-lite"/>
    </source>
</evidence>
<evidence type="ECO:0000256" key="10">
    <source>
        <dbReference type="ARBA" id="ARBA00022640"/>
    </source>
</evidence>
<keyword evidence="12" id="KW-0808">Transferase</keyword>
<feature type="compositionally biased region" description="Low complexity" evidence="18">
    <location>
        <begin position="524"/>
        <end position="539"/>
    </location>
</feature>
<sequence length="539" mass="59424">MSLSRLQQPCYLQQCPSPLLPSIHLPCSFSFRVSPCSQRQRRLPSGGHTSSVAVCCSLSQQQQQSQVLSSVTNGSTVSDRKEIRFGLPSKGRMAADTLDLLKDCQLSVKHVNPRQYVAEIPQLTNLEVWFQRPKDIVRKLLSGDLDLGIVGFDTFSEFGLGNKDLIIVHDALGYGDCHLSIAIPKYGIFENINSLRELAQMPQWTSEKPLRVATGFNHLGPKFMKDNGFKHVTFSTADGALEAAPAMGIADAILDLVSSGTTLKENNLKEIEGGVVLESQAVLVARRKSLIQREDVRGIMKEILERFEAHLRAVDQFTVTANMRGSSPEEVAARVLSQSSLSGLQGPTVSPVFCKRDGKAAPDFYAIVICVPKKELYESVQQLREIGGSGVLISPLTYIFEEVTPRWQELLLKLEHSSEGMEAATSTAVDIPSSSDAPTAENAAQRFLVRNIVEQAAVRDVQESCVYDGYVLPKLYVKMQYCVSCAIHSRVVRVRSRSERRKREPPQRFIRRRDDAPKPGQPGQPGQAPRPAGAPAART</sequence>
<accession>A0A6N2LJK7</accession>
<comment type="subcellular location">
    <subcellularLocation>
        <location evidence="3">Plastid</location>
        <location evidence="3">Chloroplast</location>
    </subcellularLocation>
</comment>
<dbReference type="CDD" id="cd13593">
    <property type="entry name" value="PBP2_HisGL3"/>
    <property type="match status" value="1"/>
</dbReference>
<dbReference type="PANTHER" id="PTHR21403">
    <property type="entry name" value="ATP PHOSPHORIBOSYLTRANSFERASE ATP-PRTASE"/>
    <property type="match status" value="1"/>
</dbReference>
<evidence type="ECO:0000256" key="12">
    <source>
        <dbReference type="ARBA" id="ARBA00022679"/>
    </source>
</evidence>
<evidence type="ECO:0000256" key="9">
    <source>
        <dbReference type="ARBA" id="ARBA00022605"/>
    </source>
</evidence>
<dbReference type="FunFam" id="3.40.190.10:FF:000118">
    <property type="entry name" value="ATP phosphoribosyltransferase 2, chloroplastic"/>
    <property type="match status" value="1"/>
</dbReference>
<evidence type="ECO:0000256" key="3">
    <source>
        <dbReference type="ARBA" id="ARBA00004229"/>
    </source>
</evidence>
<evidence type="ECO:0000256" key="17">
    <source>
        <dbReference type="ARBA" id="ARBA00059284"/>
    </source>
</evidence>
<comment type="pathway">
    <text evidence="4">Amino-acid biosynthesis; L-histidine biosynthesis; L-histidine from 5-phospho-alpha-D-ribose 1-diphosphate: step 1/9.</text>
</comment>
<dbReference type="InterPro" id="IPR011322">
    <property type="entry name" value="N-reg_PII-like_a/b"/>
</dbReference>
<evidence type="ECO:0000256" key="4">
    <source>
        <dbReference type="ARBA" id="ARBA00004667"/>
    </source>
</evidence>
<evidence type="ECO:0000256" key="11">
    <source>
        <dbReference type="ARBA" id="ARBA00022676"/>
    </source>
</evidence>
<evidence type="ECO:0000256" key="15">
    <source>
        <dbReference type="ARBA" id="ARBA00023102"/>
    </source>
</evidence>
<dbReference type="AlphaFoldDB" id="A0A6N2LJK7"/>
<dbReference type="EC" id="2.4.2.17" evidence="7"/>
<dbReference type="GO" id="GO:0003735">
    <property type="term" value="F:structural constituent of ribosome"/>
    <property type="evidence" value="ECO:0007669"/>
    <property type="project" value="InterPro"/>
</dbReference>
<dbReference type="PANTHER" id="PTHR21403:SF8">
    <property type="entry name" value="ATP PHOSPHORIBOSYLTRANSFERASE"/>
    <property type="match status" value="1"/>
</dbReference>
<evidence type="ECO:0000256" key="6">
    <source>
        <dbReference type="ARBA" id="ARBA00008596"/>
    </source>
</evidence>
<evidence type="ECO:0000256" key="7">
    <source>
        <dbReference type="ARBA" id="ARBA00011946"/>
    </source>
</evidence>
<dbReference type="InterPro" id="IPR000892">
    <property type="entry name" value="Ribosomal_eS26"/>
</dbReference>
<dbReference type="InterPro" id="IPR013820">
    <property type="entry name" value="ATP_PRibTrfase_cat"/>
</dbReference>
<dbReference type="SUPFAM" id="SSF53850">
    <property type="entry name" value="Periplasmic binding protein-like II"/>
    <property type="match status" value="1"/>
</dbReference>
<protein>
    <recommendedName>
        <fullName evidence="7">ATP phosphoribosyltransferase</fullName>
        <ecNumber evidence="7">2.4.2.17</ecNumber>
    </recommendedName>
</protein>
<dbReference type="InterPro" id="IPR018198">
    <property type="entry name" value="ATP_PRibTrfase_CS"/>
</dbReference>
<evidence type="ECO:0000259" key="19">
    <source>
        <dbReference type="Pfam" id="PF01634"/>
    </source>
</evidence>
<keyword evidence="11" id="KW-0328">Glycosyltransferase</keyword>
<evidence type="ECO:0000256" key="14">
    <source>
        <dbReference type="ARBA" id="ARBA00022980"/>
    </source>
</evidence>
<evidence type="ECO:0000256" key="5">
    <source>
        <dbReference type="ARBA" id="ARBA00007955"/>
    </source>
</evidence>
<dbReference type="GO" id="GO:0009507">
    <property type="term" value="C:chloroplast"/>
    <property type="evidence" value="ECO:0007669"/>
    <property type="project" value="UniProtKB-SubCell"/>
</dbReference>
<dbReference type="EMBL" id="CAADRP010001280">
    <property type="protein sequence ID" value="VFU37531.1"/>
    <property type="molecule type" value="Genomic_DNA"/>
</dbReference>
<evidence type="ECO:0000256" key="13">
    <source>
        <dbReference type="ARBA" id="ARBA00022946"/>
    </source>
</evidence>
<feature type="domain" description="ATP phosphoribosyltransferase catalytic" evidence="19">
    <location>
        <begin position="132"/>
        <end position="303"/>
    </location>
</feature>
<dbReference type="GO" id="GO:0000287">
    <property type="term" value="F:magnesium ion binding"/>
    <property type="evidence" value="ECO:0007669"/>
    <property type="project" value="InterPro"/>
</dbReference>
<feature type="region of interest" description="Disordered" evidence="18">
    <location>
        <begin position="495"/>
        <end position="539"/>
    </location>
</feature>
<evidence type="ECO:0000313" key="21">
    <source>
        <dbReference type="EMBL" id="VFU37531.1"/>
    </source>
</evidence>
<dbReference type="Gene3D" id="3.30.1740.20">
    <property type="entry name" value="Ribosomal protein S26e"/>
    <property type="match status" value="1"/>
</dbReference>
<dbReference type="NCBIfam" id="TIGR03455">
    <property type="entry name" value="HisG_C-term"/>
    <property type="match status" value="1"/>
</dbReference>
<evidence type="ECO:0000259" key="20">
    <source>
        <dbReference type="Pfam" id="PF08029"/>
    </source>
</evidence>
<reference evidence="21" key="1">
    <citation type="submission" date="2019-03" db="EMBL/GenBank/DDBJ databases">
        <authorList>
            <person name="Mank J."/>
            <person name="Almeida P."/>
        </authorList>
    </citation>
    <scope>NUCLEOTIDE SEQUENCE</scope>
    <source>
        <strain evidence="21">78183</strain>
    </source>
</reference>
<dbReference type="SUPFAM" id="SSF54913">
    <property type="entry name" value="GlnB-like"/>
    <property type="match status" value="1"/>
</dbReference>
<dbReference type="NCBIfam" id="TIGR00070">
    <property type="entry name" value="hisG"/>
    <property type="match status" value="1"/>
</dbReference>
<keyword evidence="13" id="KW-0809">Transit peptide</keyword>
<keyword evidence="8" id="KW-0150">Chloroplast</keyword>